<protein>
    <submittedName>
        <fullName evidence="6">Helix-turn-helix domain-containing protein</fullName>
    </submittedName>
</protein>
<dbReference type="GO" id="GO:0003700">
    <property type="term" value="F:DNA-binding transcription factor activity"/>
    <property type="evidence" value="ECO:0007669"/>
    <property type="project" value="InterPro"/>
</dbReference>
<reference evidence="6" key="1">
    <citation type="journal article" date="2021" name="mSystems">
        <title>Bacteria and Archaea Synergistically Convert Glycine Betaine to Biogenic Methane in the Formosa Cold Seep of the South China Sea.</title>
        <authorList>
            <person name="Li L."/>
            <person name="Zhang W."/>
            <person name="Zhang S."/>
            <person name="Song L."/>
            <person name="Sun Q."/>
            <person name="Zhang H."/>
            <person name="Xiang H."/>
            <person name="Dong X."/>
        </authorList>
    </citation>
    <scope>NUCLEOTIDE SEQUENCE</scope>
    <source>
        <strain evidence="6">ZWT</strain>
    </source>
</reference>
<dbReference type="InterPro" id="IPR018060">
    <property type="entry name" value="HTH_AraC"/>
</dbReference>
<accession>A0A9J6NZ87</accession>
<evidence type="ECO:0000256" key="2">
    <source>
        <dbReference type="ARBA" id="ARBA00023125"/>
    </source>
</evidence>
<dbReference type="Gene3D" id="1.10.10.60">
    <property type="entry name" value="Homeodomain-like"/>
    <property type="match status" value="2"/>
</dbReference>
<dbReference type="Gene3D" id="3.90.1200.10">
    <property type="match status" value="1"/>
</dbReference>
<keyword evidence="1" id="KW-0805">Transcription regulation</keyword>
<keyword evidence="7" id="KW-1185">Reference proteome</keyword>
<evidence type="ECO:0000256" key="3">
    <source>
        <dbReference type="ARBA" id="ARBA00023163"/>
    </source>
</evidence>
<dbReference type="Pfam" id="PF12833">
    <property type="entry name" value="HTH_18"/>
    <property type="match status" value="1"/>
</dbReference>
<dbReference type="InterPro" id="IPR009057">
    <property type="entry name" value="Homeodomain-like_sf"/>
</dbReference>
<feature type="transmembrane region" description="Helical" evidence="4">
    <location>
        <begin position="36"/>
        <end position="54"/>
    </location>
</feature>
<gene>
    <name evidence="6" type="ORF">KDK92_06520</name>
</gene>
<dbReference type="InterPro" id="IPR011009">
    <property type="entry name" value="Kinase-like_dom_sf"/>
</dbReference>
<dbReference type="InterPro" id="IPR018062">
    <property type="entry name" value="HTH_AraC-typ_CS"/>
</dbReference>
<dbReference type="SUPFAM" id="SSF56112">
    <property type="entry name" value="Protein kinase-like (PK-like)"/>
    <property type="match status" value="1"/>
</dbReference>
<evidence type="ECO:0000313" key="6">
    <source>
        <dbReference type="EMBL" id="MCM1989388.1"/>
    </source>
</evidence>
<dbReference type="PANTHER" id="PTHR47504">
    <property type="entry name" value="RIGHT ORIGIN-BINDING PROTEIN"/>
    <property type="match status" value="1"/>
</dbReference>
<keyword evidence="4" id="KW-0472">Membrane</keyword>
<dbReference type="PROSITE" id="PS00041">
    <property type="entry name" value="HTH_ARAC_FAMILY_1"/>
    <property type="match status" value="1"/>
</dbReference>
<dbReference type="PANTHER" id="PTHR47504:SF5">
    <property type="entry name" value="RIGHT ORIGIN-BINDING PROTEIN"/>
    <property type="match status" value="1"/>
</dbReference>
<dbReference type="Pfam" id="PF01636">
    <property type="entry name" value="APH"/>
    <property type="match status" value="1"/>
</dbReference>
<dbReference type="SMART" id="SM00342">
    <property type="entry name" value="HTH_ARAC"/>
    <property type="match status" value="1"/>
</dbReference>
<keyword evidence="3" id="KW-0804">Transcription</keyword>
<dbReference type="EMBL" id="JAGSOJ010000001">
    <property type="protein sequence ID" value="MCM1989388.1"/>
    <property type="molecule type" value="Genomic_DNA"/>
</dbReference>
<evidence type="ECO:0000259" key="5">
    <source>
        <dbReference type="PROSITE" id="PS01124"/>
    </source>
</evidence>
<keyword evidence="2" id="KW-0238">DNA-binding</keyword>
<reference evidence="6" key="2">
    <citation type="submission" date="2021-04" db="EMBL/GenBank/DDBJ databases">
        <authorList>
            <person name="Dong X."/>
        </authorList>
    </citation>
    <scope>NUCLEOTIDE SEQUENCE</scope>
    <source>
        <strain evidence="6">ZWT</strain>
    </source>
</reference>
<organism evidence="6 7">
    <name type="scientific">Oceanirhabdus seepicola</name>
    <dbReference type="NCBI Taxonomy" id="2828781"/>
    <lineage>
        <taxon>Bacteria</taxon>
        <taxon>Bacillati</taxon>
        <taxon>Bacillota</taxon>
        <taxon>Clostridia</taxon>
        <taxon>Eubacteriales</taxon>
        <taxon>Clostridiaceae</taxon>
        <taxon>Oceanirhabdus</taxon>
    </lineage>
</organism>
<dbReference type="InterPro" id="IPR050959">
    <property type="entry name" value="MarA-like"/>
</dbReference>
<dbReference type="AlphaFoldDB" id="A0A9J6NZ87"/>
<dbReference type="Proteomes" id="UP001056429">
    <property type="component" value="Unassembled WGS sequence"/>
</dbReference>
<dbReference type="RefSeq" id="WP_250858384.1">
    <property type="nucleotide sequence ID" value="NZ_JAGSOJ010000001.1"/>
</dbReference>
<dbReference type="GO" id="GO:0043565">
    <property type="term" value="F:sequence-specific DNA binding"/>
    <property type="evidence" value="ECO:0007669"/>
    <property type="project" value="InterPro"/>
</dbReference>
<dbReference type="InterPro" id="IPR002575">
    <property type="entry name" value="Aminoglycoside_PTrfase"/>
</dbReference>
<keyword evidence="4" id="KW-0812">Transmembrane</keyword>
<evidence type="ECO:0000313" key="7">
    <source>
        <dbReference type="Proteomes" id="UP001056429"/>
    </source>
</evidence>
<dbReference type="PROSITE" id="PS01124">
    <property type="entry name" value="HTH_ARAC_FAMILY_2"/>
    <property type="match status" value="1"/>
</dbReference>
<keyword evidence="4" id="KW-1133">Transmembrane helix</keyword>
<evidence type="ECO:0000256" key="1">
    <source>
        <dbReference type="ARBA" id="ARBA00023015"/>
    </source>
</evidence>
<evidence type="ECO:0000256" key="4">
    <source>
        <dbReference type="SAM" id="Phobius"/>
    </source>
</evidence>
<feature type="domain" description="HTH araC/xylS-type" evidence="5">
    <location>
        <begin position="8"/>
        <end position="105"/>
    </location>
</feature>
<proteinExistence type="predicted"/>
<dbReference type="SUPFAM" id="SSF46689">
    <property type="entry name" value="Homeodomain-like"/>
    <property type="match status" value="2"/>
</dbReference>
<sequence>METIQIMQKTIDYIEENLKAEITAEELAELSGFSLYHFYHLFGSYIGIPVLAYITKRRLMHAIYEASSGKKIVSVSLEYGFNTHAGFFKAFKREYGCSPKKYLKLISAKKPEPINLRVEGKFMLTQSQIRQILSNWDIDVKSEIGTMYVVGGAVKSETTWSIDEDYILKTGNDFSGLRTHLSVTKALRAEGMTDGSPVKTNKNEDFVTLDDRYYILFNRIEGKYLLPEERYNDNRVETAKKYGEAIGKLHKVLLKQEDNIEVNDYDMYKTVVEWALPETKKIMEQWGCPLPEEFYNYYLENFEELCSKLPKQIIHRDANPSNILFSNGEVSGFVDFEISRRYVRIFDPCYCATGILSEAEKVEEGFEKWPDILDGIIKGYDNICNLTKEEKKAIPYVIFSIQMIFIAWLADKENQKDVAMINRKMLLWIWENKDKCFFE</sequence>
<name>A0A9J6NZ87_9CLOT</name>
<comment type="caution">
    <text evidence="6">The sequence shown here is derived from an EMBL/GenBank/DDBJ whole genome shotgun (WGS) entry which is preliminary data.</text>
</comment>